<evidence type="ECO:0000313" key="5">
    <source>
        <dbReference type="Proteomes" id="UP000003706"/>
    </source>
</evidence>
<keyword evidence="1 4" id="KW-0808">Transferase</keyword>
<comment type="caution">
    <text evidence="4">The sequence shown here is derived from an EMBL/GenBank/DDBJ whole genome shotgun (WGS) entry which is preliminary data.</text>
</comment>
<accession>H1L1C9</accession>
<dbReference type="InterPro" id="IPR002292">
    <property type="entry name" value="Orn/put_carbamltrans"/>
</dbReference>
<dbReference type="GO" id="GO:0004585">
    <property type="term" value="F:ornithine carbamoyltransferase activity"/>
    <property type="evidence" value="ECO:0007669"/>
    <property type="project" value="UniProtKB-EC"/>
</dbReference>
<dbReference type="AlphaFoldDB" id="H1L1C9"/>
<dbReference type="STRING" id="647171.MetfoDRAFT_1853"/>
<organism evidence="4 5">
    <name type="scientific">Methanotorris formicicus Mc-S-70</name>
    <dbReference type="NCBI Taxonomy" id="647171"/>
    <lineage>
        <taxon>Archaea</taxon>
        <taxon>Methanobacteriati</taxon>
        <taxon>Methanobacteriota</taxon>
        <taxon>Methanomada group</taxon>
        <taxon>Methanococci</taxon>
        <taxon>Methanococcales</taxon>
        <taxon>Methanocaldococcaceae</taxon>
        <taxon>Methanotorris</taxon>
    </lineage>
</organism>
<dbReference type="GO" id="GO:0042450">
    <property type="term" value="P:L-arginine biosynthetic process via ornithine"/>
    <property type="evidence" value="ECO:0007669"/>
    <property type="project" value="TreeGrafter"/>
</dbReference>
<dbReference type="GO" id="GO:0016597">
    <property type="term" value="F:amino acid binding"/>
    <property type="evidence" value="ECO:0007669"/>
    <property type="project" value="InterPro"/>
</dbReference>
<name>H1L1C9_9EURY</name>
<dbReference type="PANTHER" id="PTHR45753:SF3">
    <property type="entry name" value="ORNITHINE TRANSCARBAMYLASE, MITOCHONDRIAL"/>
    <property type="match status" value="1"/>
</dbReference>
<sequence>MERHYTMKEVSKILGVSIRTLQRWDKAEKKESIKDTAKVMSRYVDAIVARVYKHRHLEEMAKYSSVPVINALSDLAHPYQILADLMTIRNIKENLKD</sequence>
<dbReference type="GO" id="GO:0006355">
    <property type="term" value="P:regulation of DNA-templated transcription"/>
    <property type="evidence" value="ECO:0007669"/>
    <property type="project" value="InterPro"/>
</dbReference>
<evidence type="ECO:0000256" key="1">
    <source>
        <dbReference type="ARBA" id="ARBA00022679"/>
    </source>
</evidence>
<feature type="domain" description="Aspartate/ornithine carbamoyltransferase carbamoyl-P binding" evidence="3">
    <location>
        <begin position="21"/>
        <end position="89"/>
    </location>
</feature>
<dbReference type="GO" id="GO:0003677">
    <property type="term" value="F:DNA binding"/>
    <property type="evidence" value="ECO:0007669"/>
    <property type="project" value="InterPro"/>
</dbReference>
<dbReference type="EMBL" id="AGJL01000070">
    <property type="protein sequence ID" value="EHP83846.1"/>
    <property type="molecule type" value="Genomic_DNA"/>
</dbReference>
<reference evidence="4 5" key="1">
    <citation type="submission" date="2011-09" db="EMBL/GenBank/DDBJ databases">
        <title>The draft genome of Methanotorris formicicus Mc-S-70.</title>
        <authorList>
            <consortium name="US DOE Joint Genome Institute (JGI-PGF)"/>
            <person name="Lucas S."/>
            <person name="Han J."/>
            <person name="Lapidus A."/>
            <person name="Cheng J.-F."/>
            <person name="Goodwin L."/>
            <person name="Pitluck S."/>
            <person name="Peters L."/>
            <person name="Land M.L."/>
            <person name="Hauser L."/>
            <person name="Sieprawska-Lupa M."/>
            <person name="Takai K."/>
            <person name="Miyazaki J."/>
            <person name="Whitman W."/>
            <person name="Woyke T.J."/>
        </authorList>
    </citation>
    <scope>NUCLEOTIDE SEQUENCE [LARGE SCALE GENOMIC DNA]</scope>
    <source>
        <strain evidence="4 5">Mc-S-70</strain>
    </source>
</reference>
<evidence type="ECO:0000256" key="2">
    <source>
        <dbReference type="ARBA" id="ARBA00048772"/>
    </source>
</evidence>
<dbReference type="Gene3D" id="3.40.50.1370">
    <property type="entry name" value="Aspartate/ornithine carbamoyltransferase"/>
    <property type="match status" value="2"/>
</dbReference>
<evidence type="ECO:0000259" key="3">
    <source>
        <dbReference type="Pfam" id="PF02729"/>
    </source>
</evidence>
<dbReference type="PATRIC" id="fig|647171.4.peg.1791"/>
<dbReference type="Proteomes" id="UP000003706">
    <property type="component" value="Unassembled WGS sequence"/>
</dbReference>
<proteinExistence type="predicted"/>
<dbReference type="InterPro" id="IPR036901">
    <property type="entry name" value="Asp/Orn_carbamoylTrfase_sf"/>
</dbReference>
<dbReference type="GO" id="GO:0019240">
    <property type="term" value="P:citrulline biosynthetic process"/>
    <property type="evidence" value="ECO:0007669"/>
    <property type="project" value="TreeGrafter"/>
</dbReference>
<dbReference type="Pfam" id="PF02729">
    <property type="entry name" value="OTCace_N"/>
    <property type="match status" value="1"/>
</dbReference>
<protein>
    <submittedName>
        <fullName evidence="4">Aspartate/ornithine carbamoyltransferase carbamoyl-P binding domain protein</fullName>
    </submittedName>
</protein>
<keyword evidence="5" id="KW-1185">Reference proteome</keyword>
<comment type="catalytic activity">
    <reaction evidence="2">
        <text>carbamoyl phosphate + L-ornithine = L-citrulline + phosphate + H(+)</text>
        <dbReference type="Rhea" id="RHEA:19513"/>
        <dbReference type="ChEBI" id="CHEBI:15378"/>
        <dbReference type="ChEBI" id="CHEBI:43474"/>
        <dbReference type="ChEBI" id="CHEBI:46911"/>
        <dbReference type="ChEBI" id="CHEBI:57743"/>
        <dbReference type="ChEBI" id="CHEBI:58228"/>
        <dbReference type="EC" id="2.1.3.3"/>
    </reaction>
</comment>
<evidence type="ECO:0000313" key="4">
    <source>
        <dbReference type="EMBL" id="EHP83846.1"/>
    </source>
</evidence>
<dbReference type="InterPro" id="IPR006132">
    <property type="entry name" value="Asp/Orn_carbamoyltranf_P-bd"/>
</dbReference>
<dbReference type="SUPFAM" id="SSF53671">
    <property type="entry name" value="Aspartate/ornithine carbamoyltransferase"/>
    <property type="match status" value="1"/>
</dbReference>
<dbReference type="PANTHER" id="PTHR45753">
    <property type="entry name" value="ORNITHINE CARBAMOYLTRANSFERASE, MITOCHONDRIAL"/>
    <property type="match status" value="1"/>
</dbReference>
<gene>
    <name evidence="4" type="ORF">MetfoDRAFT_1853</name>
</gene>
<dbReference type="PRINTS" id="PR00102">
    <property type="entry name" value="OTCASE"/>
</dbReference>